<dbReference type="InterPro" id="IPR025736">
    <property type="entry name" value="PucR_C-HTH_dom"/>
</dbReference>
<feature type="domain" description="PucR C-terminal helix-turn-helix" evidence="1">
    <location>
        <begin position="288"/>
        <end position="346"/>
    </location>
</feature>
<gene>
    <name evidence="2" type="ORF">NBH00_22805</name>
</gene>
<evidence type="ECO:0000313" key="2">
    <source>
        <dbReference type="EMBL" id="UTI64156.1"/>
    </source>
</evidence>
<dbReference type="EMBL" id="CP098502">
    <property type="protein sequence ID" value="UTI64156.1"/>
    <property type="molecule type" value="Genomic_DNA"/>
</dbReference>
<dbReference type="PANTHER" id="PTHR33744:SF17">
    <property type="entry name" value="CONSERVED PROTEIN"/>
    <property type="match status" value="1"/>
</dbReference>
<organism evidence="2 3">
    <name type="scientific">Paraconexibacter antarcticus</name>
    <dbReference type="NCBI Taxonomy" id="2949664"/>
    <lineage>
        <taxon>Bacteria</taxon>
        <taxon>Bacillati</taxon>
        <taxon>Actinomycetota</taxon>
        <taxon>Thermoleophilia</taxon>
        <taxon>Solirubrobacterales</taxon>
        <taxon>Paraconexibacteraceae</taxon>
        <taxon>Paraconexibacter</taxon>
    </lineage>
</organism>
<dbReference type="InterPro" id="IPR042070">
    <property type="entry name" value="PucR_C-HTH_sf"/>
</dbReference>
<dbReference type="Proteomes" id="UP001056035">
    <property type="component" value="Chromosome"/>
</dbReference>
<proteinExistence type="predicted"/>
<dbReference type="RefSeq" id="WP_254570869.1">
    <property type="nucleotide sequence ID" value="NZ_CP098502.1"/>
</dbReference>
<sequence length="355" mass="36764">MSDAEHLQELVDGLATRIARPVLLDDPRLRLIAFSAFTGADDDVDPVRLRSILRRESPEDVRTWLFDHGLHELRAPAVLPPVDDLGMRERVCCPVRHEDVLLGYLWVLGTGDGVVAAAAPVADAAGVVLYRRRLEDAAARAEEVAALEALLSGGAAAVPVVVLRTTGCDETAVVDRQAALEHALRRRTGGAGGRCLRRGDELVLAGAPADDLRAAALAGAHGLAAGSGPTPSEARRAALVAALCGRAGVVAIADVPLEAQVLAAAGDDPARVVVPAVAARLLAADAGLAATVEAYLDHGGDIAASTAALSVSRAGLYRRLHRAEVAAGADLRDGAQRTLLHLGLKAARLRPCGRG</sequence>
<accession>A0ABY5DT80</accession>
<name>A0ABY5DT80_9ACTN</name>
<dbReference type="Pfam" id="PF13556">
    <property type="entry name" value="HTH_30"/>
    <property type="match status" value="1"/>
</dbReference>
<dbReference type="Gene3D" id="1.10.10.2840">
    <property type="entry name" value="PucR C-terminal helix-turn-helix domain"/>
    <property type="match status" value="1"/>
</dbReference>
<evidence type="ECO:0000313" key="3">
    <source>
        <dbReference type="Proteomes" id="UP001056035"/>
    </source>
</evidence>
<dbReference type="PANTHER" id="PTHR33744">
    <property type="entry name" value="CARBOHYDRATE DIACID REGULATOR"/>
    <property type="match status" value="1"/>
</dbReference>
<reference evidence="2 3" key="1">
    <citation type="submission" date="2022-06" db="EMBL/GenBank/DDBJ databases">
        <title>Paraconexibacter antarcticus.</title>
        <authorList>
            <person name="Kim C.S."/>
        </authorList>
    </citation>
    <scope>NUCLEOTIDE SEQUENCE [LARGE SCALE GENOMIC DNA]</scope>
    <source>
        <strain evidence="2 3">02-257</strain>
    </source>
</reference>
<evidence type="ECO:0000259" key="1">
    <source>
        <dbReference type="Pfam" id="PF13556"/>
    </source>
</evidence>
<dbReference type="InterPro" id="IPR051448">
    <property type="entry name" value="CdaR-like_regulators"/>
</dbReference>
<keyword evidence="3" id="KW-1185">Reference proteome</keyword>
<protein>
    <submittedName>
        <fullName evidence="2">Helix-turn-helix domain-containing protein</fullName>
    </submittedName>
</protein>